<dbReference type="InterPro" id="IPR043129">
    <property type="entry name" value="ATPase_NBD"/>
</dbReference>
<feature type="domain" description="Gcp-like" evidence="1">
    <location>
        <begin position="29"/>
        <end position="122"/>
    </location>
</feature>
<comment type="caution">
    <text evidence="2">The sequence shown here is derived from an EMBL/GenBank/DDBJ whole genome shotgun (WGS) entry which is preliminary data.</text>
</comment>
<dbReference type="Pfam" id="PF00814">
    <property type="entry name" value="TsaD"/>
    <property type="match status" value="1"/>
</dbReference>
<dbReference type="NCBIfam" id="TIGR03725">
    <property type="entry name" value="T6A_YeaZ"/>
    <property type="match status" value="1"/>
</dbReference>
<evidence type="ECO:0000313" key="3">
    <source>
        <dbReference type="Proteomes" id="UP000581447"/>
    </source>
</evidence>
<organism evidence="2 3">
    <name type="scientific">Sphingorhabdus rigui</name>
    <dbReference type="NCBI Taxonomy" id="1282858"/>
    <lineage>
        <taxon>Bacteria</taxon>
        <taxon>Pseudomonadati</taxon>
        <taxon>Pseudomonadota</taxon>
        <taxon>Alphaproteobacteria</taxon>
        <taxon>Sphingomonadales</taxon>
        <taxon>Sphingomonadaceae</taxon>
        <taxon>Sphingorhabdus</taxon>
    </lineage>
</organism>
<dbReference type="RefSeq" id="WP_183940265.1">
    <property type="nucleotide sequence ID" value="NZ_BAABBG010000001.1"/>
</dbReference>
<dbReference type="Gene3D" id="3.30.420.40">
    <property type="match status" value="1"/>
</dbReference>
<proteinExistence type="predicted"/>
<protein>
    <submittedName>
        <fullName evidence="2">tRNA threonylcarbamoyl adenosine modification protein YeaZ</fullName>
    </submittedName>
</protein>
<reference evidence="2 3" key="1">
    <citation type="submission" date="2020-08" db="EMBL/GenBank/DDBJ databases">
        <title>Genomic Encyclopedia of Type Strains, Phase IV (KMG-IV): sequencing the most valuable type-strain genomes for metagenomic binning, comparative biology and taxonomic classification.</title>
        <authorList>
            <person name="Goeker M."/>
        </authorList>
    </citation>
    <scope>NUCLEOTIDE SEQUENCE [LARGE SCALE GENOMIC DNA]</scope>
    <source>
        <strain evidence="2 3">DSM 29050</strain>
    </source>
</reference>
<dbReference type="GO" id="GO:0002949">
    <property type="term" value="P:tRNA threonylcarbamoyladenosine modification"/>
    <property type="evidence" value="ECO:0007669"/>
    <property type="project" value="InterPro"/>
</dbReference>
<accession>A0A840AWR4</accession>
<dbReference type="EMBL" id="JACIEA010000001">
    <property type="protein sequence ID" value="MBB3942568.1"/>
    <property type="molecule type" value="Genomic_DNA"/>
</dbReference>
<dbReference type="Proteomes" id="UP000581447">
    <property type="component" value="Unassembled WGS sequence"/>
</dbReference>
<dbReference type="AlphaFoldDB" id="A0A840AWR4"/>
<sequence length="202" mass="21175">MRTLVIDTATRACSVALFDGKQLLAAQHEVIGRGHAERLLPLIAALPDNGKADQIMVDVGPGSFTGIRVGVAAAKALGLAWRIQVHGYGCLSLVAAMARAQSGSQAAVDVIMTGGHGEYFFEAFNDTGHSIAPARSVLPELLATVALADHVAGDIDPQRGDRVWTDILPDARAWAHLPDDHALPPVPVYGRAPDAKPAAVRA</sequence>
<keyword evidence="3" id="KW-1185">Reference proteome</keyword>
<dbReference type="InterPro" id="IPR000905">
    <property type="entry name" value="Gcp-like_dom"/>
</dbReference>
<evidence type="ECO:0000313" key="2">
    <source>
        <dbReference type="EMBL" id="MBB3942568.1"/>
    </source>
</evidence>
<gene>
    <name evidence="2" type="ORF">GGR91_000790</name>
</gene>
<name>A0A840AWR4_9SPHN</name>
<evidence type="ECO:0000259" key="1">
    <source>
        <dbReference type="Pfam" id="PF00814"/>
    </source>
</evidence>
<dbReference type="SUPFAM" id="SSF53067">
    <property type="entry name" value="Actin-like ATPase domain"/>
    <property type="match status" value="1"/>
</dbReference>
<dbReference type="InterPro" id="IPR022496">
    <property type="entry name" value="T6A_TsaB"/>
</dbReference>